<feature type="domain" description="POTRA" evidence="11">
    <location>
        <begin position="134"/>
        <end position="202"/>
    </location>
</feature>
<dbReference type="GO" id="GO:0043093">
    <property type="term" value="P:FtsZ-dependent cytokinesis"/>
    <property type="evidence" value="ECO:0007669"/>
    <property type="project" value="UniProtKB-UniRule"/>
</dbReference>
<dbReference type="InterPro" id="IPR005548">
    <property type="entry name" value="Cell_div_FtsQ/DivIB_C"/>
</dbReference>
<dbReference type="PROSITE" id="PS51779">
    <property type="entry name" value="POTRA"/>
    <property type="match status" value="1"/>
</dbReference>
<comment type="function">
    <text evidence="9">Essential cell division protein.</text>
</comment>
<evidence type="ECO:0000313" key="12">
    <source>
        <dbReference type="EMBL" id="SFC88611.1"/>
    </source>
</evidence>
<evidence type="ECO:0000256" key="3">
    <source>
        <dbReference type="ARBA" id="ARBA00022519"/>
    </source>
</evidence>
<dbReference type="STRING" id="517719.SAMN05421762_2585"/>
<dbReference type="InterPro" id="IPR034746">
    <property type="entry name" value="POTRA"/>
</dbReference>
<protein>
    <recommendedName>
        <fullName evidence="9">Cell division protein FtsQ</fullName>
    </recommendedName>
</protein>
<dbReference type="Pfam" id="PF08478">
    <property type="entry name" value="POTRA_1"/>
    <property type="match status" value="1"/>
</dbReference>
<evidence type="ECO:0000259" key="11">
    <source>
        <dbReference type="PROSITE" id="PS51779"/>
    </source>
</evidence>
<evidence type="ECO:0000256" key="10">
    <source>
        <dbReference type="SAM" id="MobiDB-lite"/>
    </source>
</evidence>
<dbReference type="InterPro" id="IPR026579">
    <property type="entry name" value="FtsQ"/>
</dbReference>
<evidence type="ECO:0000256" key="4">
    <source>
        <dbReference type="ARBA" id="ARBA00022618"/>
    </source>
</evidence>
<accession>A0A1I1MTC9</accession>
<proteinExistence type="inferred from homology"/>
<evidence type="ECO:0000256" key="9">
    <source>
        <dbReference type="HAMAP-Rule" id="MF_00911"/>
    </source>
</evidence>
<dbReference type="PANTHER" id="PTHR35851">
    <property type="entry name" value="CELL DIVISION PROTEIN FTSQ"/>
    <property type="match status" value="1"/>
</dbReference>
<feature type="region of interest" description="Disordered" evidence="10">
    <location>
        <begin position="1"/>
        <end position="71"/>
    </location>
</feature>
<feature type="transmembrane region" description="Helical" evidence="9">
    <location>
        <begin position="86"/>
        <end position="108"/>
    </location>
</feature>
<keyword evidence="4 9" id="KW-0132">Cell division</keyword>
<dbReference type="GO" id="GO:0090529">
    <property type="term" value="P:cell septum assembly"/>
    <property type="evidence" value="ECO:0007669"/>
    <property type="project" value="InterPro"/>
</dbReference>
<dbReference type="Pfam" id="PF03799">
    <property type="entry name" value="FtsQ_DivIB_C"/>
    <property type="match status" value="1"/>
</dbReference>
<name>A0A1I1MTC9_9RHOB</name>
<dbReference type="GO" id="GO:0032153">
    <property type="term" value="C:cell division site"/>
    <property type="evidence" value="ECO:0007669"/>
    <property type="project" value="UniProtKB-UniRule"/>
</dbReference>
<dbReference type="GO" id="GO:0005886">
    <property type="term" value="C:plasma membrane"/>
    <property type="evidence" value="ECO:0007669"/>
    <property type="project" value="UniProtKB-SubCell"/>
</dbReference>
<evidence type="ECO:0000313" key="13">
    <source>
        <dbReference type="Proteomes" id="UP000231644"/>
    </source>
</evidence>
<gene>
    <name evidence="9" type="primary">ftsQ</name>
    <name evidence="12" type="ORF">SAMN05421762_2585</name>
</gene>
<dbReference type="Proteomes" id="UP000231644">
    <property type="component" value="Unassembled WGS sequence"/>
</dbReference>
<dbReference type="AlphaFoldDB" id="A0A1I1MTC9"/>
<sequence length="349" mass="38973">MQPLIATRPSRGTPTKSARPEPAKTPEQSAQEKRANLISRAVANVQANMNTGKGGAKPQPDGERVKADPAPSRAAYRMQRVMLTPAYRLTIRVIFPFLIALVVATVYLSDEERRDNLLLTFNDVRNQIETRPEFMVKLMAVDGASDETEADIREVAQIDFPISTFDLDLDALRETIQGLPAVGHASARIRQQGVLEIDVVERDPALLWRSRDGIRVLDKTGIEIAELDTRAARPDLPVVAGFGANDRTEEALRLIRIASPFADRLRGLERIGNRRWDVVLHPDMRIMLPDEQPELALERAIALHEAQDVLNRDVAALDLRLAARPTIRMNAPALERWRQIKDVYLGAGN</sequence>
<keyword evidence="7 9" id="KW-0472">Membrane</keyword>
<comment type="similarity">
    <text evidence="9">Belongs to the FtsQ/DivIB family. FtsQ subfamily.</text>
</comment>
<dbReference type="RefSeq" id="WP_322788130.1">
    <property type="nucleotide sequence ID" value="NZ_FNZG01000001.1"/>
</dbReference>
<keyword evidence="13" id="KW-1185">Reference proteome</keyword>
<keyword evidence="2 9" id="KW-1003">Cell membrane</keyword>
<evidence type="ECO:0000256" key="8">
    <source>
        <dbReference type="ARBA" id="ARBA00023306"/>
    </source>
</evidence>
<dbReference type="HAMAP" id="MF_00911">
    <property type="entry name" value="FtsQ_subfam"/>
    <property type="match status" value="1"/>
</dbReference>
<evidence type="ECO:0000256" key="7">
    <source>
        <dbReference type="ARBA" id="ARBA00023136"/>
    </source>
</evidence>
<reference evidence="12 13" key="1">
    <citation type="submission" date="2016-10" db="EMBL/GenBank/DDBJ databases">
        <authorList>
            <person name="de Groot N.N."/>
        </authorList>
    </citation>
    <scope>NUCLEOTIDE SEQUENCE [LARGE SCALE GENOMIC DNA]</scope>
    <source>
        <strain evidence="12 13">DSM 29619</strain>
    </source>
</reference>
<feature type="compositionally biased region" description="Basic and acidic residues" evidence="10">
    <location>
        <begin position="18"/>
        <end position="35"/>
    </location>
</feature>
<evidence type="ECO:0000256" key="6">
    <source>
        <dbReference type="ARBA" id="ARBA00022989"/>
    </source>
</evidence>
<keyword evidence="5 9" id="KW-0812">Transmembrane</keyword>
<keyword evidence="6 9" id="KW-1133">Transmembrane helix</keyword>
<comment type="subcellular location">
    <subcellularLocation>
        <location evidence="9">Cell inner membrane</location>
        <topology evidence="9">Single-pass type II membrane protein</topology>
    </subcellularLocation>
    <subcellularLocation>
        <location evidence="1">Membrane</location>
    </subcellularLocation>
    <text evidence="9">Localizes to the division septum.</text>
</comment>
<organism evidence="12 13">
    <name type="scientific">Pseudooceanicola nitratireducens</name>
    <dbReference type="NCBI Taxonomy" id="517719"/>
    <lineage>
        <taxon>Bacteria</taxon>
        <taxon>Pseudomonadati</taxon>
        <taxon>Pseudomonadota</taxon>
        <taxon>Alphaproteobacteria</taxon>
        <taxon>Rhodobacterales</taxon>
        <taxon>Paracoccaceae</taxon>
        <taxon>Pseudooceanicola</taxon>
    </lineage>
</organism>
<keyword evidence="3 9" id="KW-0997">Cell inner membrane</keyword>
<keyword evidence="8 9" id="KW-0131">Cell cycle</keyword>
<dbReference type="EMBL" id="FOLX01000001">
    <property type="protein sequence ID" value="SFC88611.1"/>
    <property type="molecule type" value="Genomic_DNA"/>
</dbReference>
<evidence type="ECO:0000256" key="1">
    <source>
        <dbReference type="ARBA" id="ARBA00004370"/>
    </source>
</evidence>
<dbReference type="InterPro" id="IPR013685">
    <property type="entry name" value="POTRA_FtsQ_type"/>
</dbReference>
<dbReference type="PANTHER" id="PTHR35851:SF1">
    <property type="entry name" value="CELL DIVISION PROTEIN FTSQ"/>
    <property type="match status" value="1"/>
</dbReference>
<evidence type="ECO:0000256" key="2">
    <source>
        <dbReference type="ARBA" id="ARBA00022475"/>
    </source>
</evidence>
<evidence type="ECO:0000256" key="5">
    <source>
        <dbReference type="ARBA" id="ARBA00022692"/>
    </source>
</evidence>